<protein>
    <submittedName>
        <fullName evidence="3">Insulinase family protein</fullName>
    </submittedName>
</protein>
<organism evidence="3 4">
    <name type="scientific">Mesorhizobium retamae</name>
    <dbReference type="NCBI Taxonomy" id="2912854"/>
    <lineage>
        <taxon>Bacteria</taxon>
        <taxon>Pseudomonadati</taxon>
        <taxon>Pseudomonadota</taxon>
        <taxon>Alphaproteobacteria</taxon>
        <taxon>Hyphomicrobiales</taxon>
        <taxon>Phyllobacteriaceae</taxon>
        <taxon>Mesorhizobium</taxon>
    </lineage>
</organism>
<dbReference type="Pfam" id="PF00675">
    <property type="entry name" value="Peptidase_M16"/>
    <property type="match status" value="1"/>
</dbReference>
<feature type="domain" description="Peptidase M16 N-terminal" evidence="1">
    <location>
        <begin position="53"/>
        <end position="191"/>
    </location>
</feature>
<dbReference type="EMBL" id="JAKREW010000001">
    <property type="protein sequence ID" value="MCG7503952.1"/>
    <property type="molecule type" value="Genomic_DNA"/>
</dbReference>
<dbReference type="InterPro" id="IPR050361">
    <property type="entry name" value="MPP/UQCRC_Complex"/>
</dbReference>
<evidence type="ECO:0000259" key="1">
    <source>
        <dbReference type="Pfam" id="PF00675"/>
    </source>
</evidence>
<keyword evidence="4" id="KW-1185">Reference proteome</keyword>
<evidence type="ECO:0000313" key="4">
    <source>
        <dbReference type="Proteomes" id="UP001201701"/>
    </source>
</evidence>
<sequence>MPGSTSVYANTISLTVRLLLGLILFVLPAFTASAAMTIQEVKSDKGITAWLVEDYTVPIVTIRFVFDGGASQDPVGKEGTANLMAGLFDEGAGDLDSDAFQIKLDDVGAEMSFEESRDGFYGTMRMLAEKRDDALGLLKLAIEKPRFDPAPVERIRAQIISGIESNVRNPETIAQAKWRQALYGNHPYANSENGTTESVAAVTQEDLRTFHKAMFGRDGLHVAVVGAIDAETLKRKLDEIFGGLPEKQQLRPLANVDVKLGQTIEVNYDQPQTSLQWAFPGVAREAPDFYAAALLNEILGGQAYTSRLYQEVREKRGLAYGVSSSLVDRRYSALLTVGTATRSDRAAETLKIVRDVVQRLAIEGPTEQELAAVKKNLIGAYAINNLDSSSSIANTLVELQLDKLGIDYIQRRTAYINGVTLDQVKAVAKKLLSADPAILVVGPAMGGKG</sequence>
<gene>
    <name evidence="3" type="ORF">L4923_02845</name>
</gene>
<dbReference type="Gene3D" id="3.30.830.10">
    <property type="entry name" value="Metalloenzyme, LuxS/M16 peptidase-like"/>
    <property type="match status" value="2"/>
</dbReference>
<accession>A0ABS9Q963</accession>
<dbReference type="PANTHER" id="PTHR11851">
    <property type="entry name" value="METALLOPROTEASE"/>
    <property type="match status" value="1"/>
</dbReference>
<dbReference type="PANTHER" id="PTHR11851:SF224">
    <property type="entry name" value="PROCESSING PROTEASE"/>
    <property type="match status" value="1"/>
</dbReference>
<proteinExistence type="predicted"/>
<feature type="domain" description="Peptidase M16 C-terminal" evidence="2">
    <location>
        <begin position="202"/>
        <end position="377"/>
    </location>
</feature>
<dbReference type="InterPro" id="IPR011765">
    <property type="entry name" value="Pept_M16_N"/>
</dbReference>
<comment type="caution">
    <text evidence="3">The sequence shown here is derived from an EMBL/GenBank/DDBJ whole genome shotgun (WGS) entry which is preliminary data.</text>
</comment>
<dbReference type="Proteomes" id="UP001201701">
    <property type="component" value="Unassembled WGS sequence"/>
</dbReference>
<reference evidence="3 4" key="1">
    <citation type="submission" date="2022-02" db="EMBL/GenBank/DDBJ databases">
        <title>Draft genome sequence of Mezorhizobium retamae strain IRAMC:0171 isolated from Retama raetam nodules.</title>
        <authorList>
            <person name="Bengaied R."/>
            <person name="Sbissi I."/>
            <person name="Huber K."/>
            <person name="Ghodbane F."/>
            <person name="Nouioui I."/>
            <person name="Tarhouni M."/>
            <person name="Gtari M."/>
        </authorList>
    </citation>
    <scope>NUCLEOTIDE SEQUENCE [LARGE SCALE GENOMIC DNA]</scope>
    <source>
        <strain evidence="3 4">IRAMC:0171</strain>
    </source>
</reference>
<evidence type="ECO:0000313" key="3">
    <source>
        <dbReference type="EMBL" id="MCG7503952.1"/>
    </source>
</evidence>
<dbReference type="RefSeq" id="WP_239361898.1">
    <property type="nucleotide sequence ID" value="NZ_JAKREW010000001.1"/>
</dbReference>
<dbReference type="Pfam" id="PF05193">
    <property type="entry name" value="Peptidase_M16_C"/>
    <property type="match status" value="1"/>
</dbReference>
<name>A0ABS9Q963_9HYPH</name>
<dbReference type="SUPFAM" id="SSF63411">
    <property type="entry name" value="LuxS/MPP-like metallohydrolase"/>
    <property type="match status" value="2"/>
</dbReference>
<dbReference type="InterPro" id="IPR007863">
    <property type="entry name" value="Peptidase_M16_C"/>
</dbReference>
<dbReference type="InterPro" id="IPR011249">
    <property type="entry name" value="Metalloenz_LuxS/M16"/>
</dbReference>
<evidence type="ECO:0000259" key="2">
    <source>
        <dbReference type="Pfam" id="PF05193"/>
    </source>
</evidence>